<dbReference type="Proteomes" id="UP000029981">
    <property type="component" value="Chromosome 7"/>
</dbReference>
<organism evidence="2 3">
    <name type="scientific">Cucumis sativus</name>
    <name type="common">Cucumber</name>
    <dbReference type="NCBI Taxonomy" id="3659"/>
    <lineage>
        <taxon>Eukaryota</taxon>
        <taxon>Viridiplantae</taxon>
        <taxon>Streptophyta</taxon>
        <taxon>Embryophyta</taxon>
        <taxon>Tracheophyta</taxon>
        <taxon>Spermatophyta</taxon>
        <taxon>Magnoliopsida</taxon>
        <taxon>eudicotyledons</taxon>
        <taxon>Gunneridae</taxon>
        <taxon>Pentapetalae</taxon>
        <taxon>rosids</taxon>
        <taxon>fabids</taxon>
        <taxon>Cucurbitales</taxon>
        <taxon>Cucurbitaceae</taxon>
        <taxon>Benincaseae</taxon>
        <taxon>Cucumis</taxon>
    </lineage>
</organism>
<protein>
    <submittedName>
        <fullName evidence="2">Uncharacterized protein</fullName>
    </submittedName>
</protein>
<keyword evidence="1" id="KW-0732">Signal</keyword>
<reference evidence="2 3" key="2">
    <citation type="journal article" date="2009" name="PLoS ONE">
        <title>An integrated genetic and cytogenetic map of the cucumber genome.</title>
        <authorList>
            <person name="Ren Y."/>
            <person name="Zhang Z."/>
            <person name="Liu J."/>
            <person name="Staub J.E."/>
            <person name="Han Y."/>
            <person name="Cheng Z."/>
            <person name="Li X."/>
            <person name="Lu J."/>
            <person name="Miao H."/>
            <person name="Kang H."/>
            <person name="Xie B."/>
            <person name="Gu X."/>
            <person name="Wang X."/>
            <person name="Du Y."/>
            <person name="Jin W."/>
            <person name="Huang S."/>
        </authorList>
    </citation>
    <scope>NUCLEOTIDE SEQUENCE [LARGE SCALE GENOMIC DNA]</scope>
    <source>
        <strain evidence="3">cv. 9930</strain>
    </source>
</reference>
<evidence type="ECO:0000313" key="2">
    <source>
        <dbReference type="EMBL" id="KGN45342.1"/>
    </source>
</evidence>
<dbReference type="EMBL" id="CM002928">
    <property type="protein sequence ID" value="KGN45342.1"/>
    <property type="molecule type" value="Genomic_DNA"/>
</dbReference>
<feature type="chain" id="PRO_5001965068" evidence="1">
    <location>
        <begin position="27"/>
        <end position="60"/>
    </location>
</feature>
<reference evidence="2 3" key="1">
    <citation type="journal article" date="2009" name="Nat. Genet.">
        <title>The genome of the cucumber, Cucumis sativus L.</title>
        <authorList>
            <person name="Huang S."/>
            <person name="Li R."/>
            <person name="Zhang Z."/>
            <person name="Li L."/>
            <person name="Gu X."/>
            <person name="Fan W."/>
            <person name="Lucas W.J."/>
            <person name="Wang X."/>
            <person name="Xie B."/>
            <person name="Ni P."/>
            <person name="Ren Y."/>
            <person name="Zhu H."/>
            <person name="Li J."/>
            <person name="Lin K."/>
            <person name="Jin W."/>
            <person name="Fei Z."/>
            <person name="Li G."/>
            <person name="Staub J."/>
            <person name="Kilian A."/>
            <person name="van der Vossen E.A."/>
            <person name="Wu Y."/>
            <person name="Guo J."/>
            <person name="He J."/>
            <person name="Jia Z."/>
            <person name="Ren Y."/>
            <person name="Tian G."/>
            <person name="Lu Y."/>
            <person name="Ruan J."/>
            <person name="Qian W."/>
            <person name="Wang M."/>
            <person name="Huang Q."/>
            <person name="Li B."/>
            <person name="Xuan Z."/>
            <person name="Cao J."/>
            <person name="Asan"/>
            <person name="Wu Z."/>
            <person name="Zhang J."/>
            <person name="Cai Q."/>
            <person name="Bai Y."/>
            <person name="Zhao B."/>
            <person name="Han Y."/>
            <person name="Li Y."/>
            <person name="Li X."/>
            <person name="Wang S."/>
            <person name="Shi Q."/>
            <person name="Liu S."/>
            <person name="Cho W.K."/>
            <person name="Kim J.Y."/>
            <person name="Xu Y."/>
            <person name="Heller-Uszynska K."/>
            <person name="Miao H."/>
            <person name="Cheng Z."/>
            <person name="Zhang S."/>
            <person name="Wu J."/>
            <person name="Yang Y."/>
            <person name="Kang H."/>
            <person name="Li M."/>
            <person name="Liang H."/>
            <person name="Ren X."/>
            <person name="Shi Z."/>
            <person name="Wen M."/>
            <person name="Jian M."/>
            <person name="Yang H."/>
            <person name="Zhang G."/>
            <person name="Yang Z."/>
            <person name="Chen R."/>
            <person name="Liu S."/>
            <person name="Li J."/>
            <person name="Ma L."/>
            <person name="Liu H."/>
            <person name="Zhou Y."/>
            <person name="Zhao J."/>
            <person name="Fang X."/>
            <person name="Li G."/>
            <person name="Fang L."/>
            <person name="Li Y."/>
            <person name="Liu D."/>
            <person name="Zheng H."/>
            <person name="Zhang Y."/>
            <person name="Qin N."/>
            <person name="Li Z."/>
            <person name="Yang G."/>
            <person name="Yang S."/>
            <person name="Bolund L."/>
            <person name="Kristiansen K."/>
            <person name="Zheng H."/>
            <person name="Li S."/>
            <person name="Zhang X."/>
            <person name="Yang H."/>
            <person name="Wang J."/>
            <person name="Sun R."/>
            <person name="Zhang B."/>
            <person name="Jiang S."/>
            <person name="Wang J."/>
            <person name="Du Y."/>
            <person name="Li S."/>
        </authorList>
    </citation>
    <scope>NUCLEOTIDE SEQUENCE [LARGE SCALE GENOMIC DNA]</scope>
    <source>
        <strain evidence="3">cv. 9930</strain>
    </source>
</reference>
<evidence type="ECO:0000313" key="3">
    <source>
        <dbReference type="Proteomes" id="UP000029981"/>
    </source>
</evidence>
<keyword evidence="3" id="KW-1185">Reference proteome</keyword>
<evidence type="ECO:0000256" key="1">
    <source>
        <dbReference type="SAM" id="SignalP"/>
    </source>
</evidence>
<accession>A0A0A0KAC5</accession>
<proteinExistence type="predicted"/>
<name>A0A0A0KAC5_CUCSA</name>
<sequence>MESSNMGMKCALTAWLFLSLLSMANSYTSFQDCYGTCVVTCAVTPGIPVSECLKRCFKTC</sequence>
<feature type="signal peptide" evidence="1">
    <location>
        <begin position="1"/>
        <end position="26"/>
    </location>
</feature>
<gene>
    <name evidence="2" type="ORF">Csa_7G441620</name>
</gene>
<reference evidence="2 3" key="3">
    <citation type="journal article" date="2010" name="BMC Genomics">
        <title>Transcriptome sequencing and comparative analysis of cucumber flowers with different sex types.</title>
        <authorList>
            <person name="Guo S."/>
            <person name="Zheng Y."/>
            <person name="Joung J.G."/>
            <person name="Liu S."/>
            <person name="Zhang Z."/>
            <person name="Crasta O.R."/>
            <person name="Sobral B.W."/>
            <person name="Xu Y."/>
            <person name="Huang S."/>
            <person name="Fei Z."/>
        </authorList>
    </citation>
    <scope>NUCLEOTIDE SEQUENCE [LARGE SCALE GENOMIC DNA]</scope>
    <source>
        <strain evidence="3">cv. 9930</strain>
    </source>
</reference>
<reference evidence="2 3" key="4">
    <citation type="journal article" date="2011" name="BMC Genomics">
        <title>RNA-Seq improves annotation of protein-coding genes in the cucumber genome.</title>
        <authorList>
            <person name="Li Z."/>
            <person name="Zhang Z."/>
            <person name="Yan P."/>
            <person name="Huang S."/>
            <person name="Fei Z."/>
            <person name="Lin K."/>
        </authorList>
    </citation>
    <scope>NUCLEOTIDE SEQUENCE [LARGE SCALE GENOMIC DNA]</scope>
    <source>
        <strain evidence="3">cv. 9930</strain>
    </source>
</reference>
<dbReference type="Gramene" id="KGN45342">
    <property type="protein sequence ID" value="KGN45342"/>
    <property type="gene ID" value="Csa_7G441620"/>
</dbReference>
<dbReference type="AlphaFoldDB" id="A0A0A0KAC5"/>